<dbReference type="InterPro" id="IPR013320">
    <property type="entry name" value="ConA-like_dom_sf"/>
</dbReference>
<proteinExistence type="predicted"/>
<dbReference type="RefSeq" id="WP_184857304.1">
    <property type="nucleotide sequence ID" value="NZ_BAAAWY010000057.1"/>
</dbReference>
<keyword evidence="4" id="KW-1185">Reference proteome</keyword>
<dbReference type="InterPro" id="IPR038656">
    <property type="entry name" value="Peptidase_G1_sf"/>
</dbReference>
<feature type="chain" id="PRO_5039679320" description="Peptidase A4-like protein" evidence="2">
    <location>
        <begin position="26"/>
        <end position="243"/>
    </location>
</feature>
<name>A0A7W9KA25_9PSEU</name>
<gene>
    <name evidence="3" type="ORF">BJ998_000019</name>
</gene>
<protein>
    <recommendedName>
        <fullName evidence="5">Peptidase A4-like protein</fullName>
    </recommendedName>
</protein>
<dbReference type="PANTHER" id="PTHR37536">
    <property type="entry name" value="PUTATIVE (AFU_ORTHOLOGUE AFUA_3G02970)-RELATED"/>
    <property type="match status" value="1"/>
</dbReference>
<feature type="signal peptide" evidence="2">
    <location>
        <begin position="1"/>
        <end position="25"/>
    </location>
</feature>
<organism evidence="3 4">
    <name type="scientific">Kutzneria kofuensis</name>
    <dbReference type="NCBI Taxonomy" id="103725"/>
    <lineage>
        <taxon>Bacteria</taxon>
        <taxon>Bacillati</taxon>
        <taxon>Actinomycetota</taxon>
        <taxon>Actinomycetes</taxon>
        <taxon>Pseudonocardiales</taxon>
        <taxon>Pseudonocardiaceae</taxon>
        <taxon>Kutzneria</taxon>
    </lineage>
</organism>
<evidence type="ECO:0000313" key="3">
    <source>
        <dbReference type="EMBL" id="MBB5888823.1"/>
    </source>
</evidence>
<sequence>MRARLLAFAAAGAATLLAGAAPALATAPAGFAPQHATHQQHARPAVGGNFNQDGGNWSGWVSTGSGFSDVSASWTEPAVTCNSSNDLYAPWVGIDGYGSQSVEQTGVATDCSSGSPNYQAWYEMYPDAPVYYDDPVDAGDNFTASVHRSGTDYTLTITDNTQGWTEHVTKSYNGENSSAEFILESPTGAYPNFGTVHFTGASVDGATYTGQDGVALDASNGGGFEDHTGAVSNGSFDVSYVKE</sequence>
<dbReference type="InterPro" id="IPR000250">
    <property type="entry name" value="Peptidase_G1"/>
</dbReference>
<evidence type="ECO:0000256" key="2">
    <source>
        <dbReference type="SAM" id="SignalP"/>
    </source>
</evidence>
<dbReference type="Proteomes" id="UP000585638">
    <property type="component" value="Unassembled WGS sequence"/>
</dbReference>
<keyword evidence="2" id="KW-0732">Signal</keyword>
<dbReference type="PANTHER" id="PTHR37536:SF1">
    <property type="entry name" value="ASPERGILLOPEPSIN, PUTAITVE (AFU_ORTHOLOGUE AFUA_7G01200)"/>
    <property type="match status" value="1"/>
</dbReference>
<dbReference type="SUPFAM" id="SSF49899">
    <property type="entry name" value="Concanavalin A-like lectins/glucanases"/>
    <property type="match status" value="1"/>
</dbReference>
<dbReference type="Pfam" id="PF01828">
    <property type="entry name" value="Peptidase_A4"/>
    <property type="match status" value="1"/>
</dbReference>
<dbReference type="Gene3D" id="2.60.120.700">
    <property type="entry name" value="Peptidase G1"/>
    <property type="match status" value="1"/>
</dbReference>
<evidence type="ECO:0000313" key="4">
    <source>
        <dbReference type="Proteomes" id="UP000585638"/>
    </source>
</evidence>
<accession>A0A7W9KA25</accession>
<feature type="active site" description="Proton acceptor" evidence="1">
    <location>
        <position position="184"/>
    </location>
</feature>
<dbReference type="GO" id="GO:0070007">
    <property type="term" value="F:glutamic-type endopeptidase activity"/>
    <property type="evidence" value="ECO:0007669"/>
    <property type="project" value="InterPro"/>
</dbReference>
<comment type="caution">
    <text evidence="3">The sequence shown here is derived from an EMBL/GenBank/DDBJ whole genome shotgun (WGS) entry which is preliminary data.</text>
</comment>
<dbReference type="GO" id="GO:0006508">
    <property type="term" value="P:proteolysis"/>
    <property type="evidence" value="ECO:0007669"/>
    <property type="project" value="InterPro"/>
</dbReference>
<dbReference type="CDD" id="cd13426">
    <property type="entry name" value="Peptidase_G1"/>
    <property type="match status" value="1"/>
</dbReference>
<evidence type="ECO:0000256" key="1">
    <source>
        <dbReference type="PIRSR" id="PIRSR600250-50"/>
    </source>
</evidence>
<dbReference type="EMBL" id="JACHIR010000001">
    <property type="protein sequence ID" value="MBB5888823.1"/>
    <property type="molecule type" value="Genomic_DNA"/>
</dbReference>
<dbReference type="AlphaFoldDB" id="A0A7W9KA25"/>
<reference evidence="3 4" key="1">
    <citation type="submission" date="2020-08" db="EMBL/GenBank/DDBJ databases">
        <title>Sequencing the genomes of 1000 actinobacteria strains.</title>
        <authorList>
            <person name="Klenk H.-P."/>
        </authorList>
    </citation>
    <scope>NUCLEOTIDE SEQUENCE [LARGE SCALE GENOMIC DNA]</scope>
    <source>
        <strain evidence="3 4">DSM 43851</strain>
    </source>
</reference>
<evidence type="ECO:0008006" key="5">
    <source>
        <dbReference type="Google" id="ProtNLM"/>
    </source>
</evidence>